<dbReference type="Gene3D" id="1.10.10.1710">
    <property type="entry name" value="Deoxyribodipyrimidine photolyase-related"/>
    <property type="match status" value="1"/>
</dbReference>
<keyword evidence="2" id="KW-1185">Reference proteome</keyword>
<dbReference type="STRING" id="966.BTA35_0211275"/>
<dbReference type="Gene3D" id="1.25.40.80">
    <property type="match status" value="1"/>
</dbReference>
<gene>
    <name evidence="1" type="ORF">BTA35_0211275</name>
</gene>
<dbReference type="EMBL" id="MTSD02000004">
    <property type="protein sequence ID" value="OOV86871.1"/>
    <property type="molecule type" value="Genomic_DNA"/>
</dbReference>
<dbReference type="Proteomes" id="UP000190064">
    <property type="component" value="Unassembled WGS sequence"/>
</dbReference>
<dbReference type="Gene3D" id="1.10.579.10">
    <property type="entry name" value="DNA Cyclobutane Dipyrimidine Photolyase, subunit A, domain 3"/>
    <property type="match status" value="1"/>
</dbReference>
<proteinExistence type="predicted"/>
<dbReference type="AlphaFoldDB" id="A0A1T1HAJ8"/>
<comment type="caution">
    <text evidence="1">The sequence shown here is derived from an EMBL/GenBank/DDBJ whole genome shotgun (WGS) entry which is preliminary data.</text>
</comment>
<dbReference type="InterPro" id="IPR036134">
    <property type="entry name" value="Crypto/Photolyase_FAD-like_sf"/>
</dbReference>
<dbReference type="PANTHER" id="PTHR38657">
    <property type="entry name" value="SLR1343 PROTEIN"/>
    <property type="match status" value="1"/>
</dbReference>
<dbReference type="GO" id="GO:0016829">
    <property type="term" value="F:lyase activity"/>
    <property type="evidence" value="ECO:0007669"/>
    <property type="project" value="UniProtKB-KW"/>
</dbReference>
<dbReference type="Pfam" id="PF04244">
    <property type="entry name" value="DPRP"/>
    <property type="match status" value="1"/>
</dbReference>
<dbReference type="RefSeq" id="WP_238377569.1">
    <property type="nucleotide sequence ID" value="NZ_FXTS01000005.1"/>
</dbReference>
<reference evidence="1" key="1">
    <citation type="submission" date="2017-02" db="EMBL/GenBank/DDBJ databases">
        <title>Draft Genome Sequence of the Salt Water Bacterium Oceanospirillum linum ATCC 11336.</title>
        <authorList>
            <person name="Trachtenberg A.M."/>
            <person name="Carney J.G."/>
            <person name="Linnane J.D."/>
            <person name="Rheaume B.A."/>
            <person name="Pitts N.L."/>
            <person name="Mykles D.L."/>
            <person name="Maclea K.S."/>
        </authorList>
    </citation>
    <scope>NUCLEOTIDE SEQUENCE [LARGE SCALE GENOMIC DNA]</scope>
    <source>
        <strain evidence="1">ATCC 11336</strain>
    </source>
</reference>
<dbReference type="InterPro" id="IPR052551">
    <property type="entry name" value="UV-DNA_repair_photolyase"/>
</dbReference>
<dbReference type="PANTHER" id="PTHR38657:SF1">
    <property type="entry name" value="SLR1343 PROTEIN"/>
    <property type="match status" value="1"/>
</dbReference>
<evidence type="ECO:0000313" key="2">
    <source>
        <dbReference type="Proteomes" id="UP000190064"/>
    </source>
</evidence>
<organism evidence="1 2">
    <name type="scientific">Oceanospirillum linum</name>
    <dbReference type="NCBI Taxonomy" id="966"/>
    <lineage>
        <taxon>Bacteria</taxon>
        <taxon>Pseudomonadati</taxon>
        <taxon>Pseudomonadota</taxon>
        <taxon>Gammaproteobacteria</taxon>
        <taxon>Oceanospirillales</taxon>
        <taxon>Oceanospirillaceae</taxon>
        <taxon>Oceanospirillum</taxon>
    </lineage>
</organism>
<dbReference type="InterPro" id="IPR007357">
    <property type="entry name" value="PhrB-like"/>
</dbReference>
<dbReference type="InterPro" id="IPR014729">
    <property type="entry name" value="Rossmann-like_a/b/a_fold"/>
</dbReference>
<sequence length="515" mass="59304">MATLRLILGDQLSENITSLQDLNPTDDCVLMCELVEETTYVPHHKKKLVFFLSAMRHFAQQLQRKGVNVHYFNLDEALDSFSDAIERVLNTPSAGMPSFKKIVVTHPGEYRVLQQLKQLKAVLKIPLEIRPDHRFLTTQKQFSDWAKGRKQLRMELFYRQIRKNLNILMQDGAPVGGQWNYDKDNRKALPANLAPPMPLGFKPDAITRQVIKMVGERFPSNFGALADFHYAVTRTQALQVLSHFIEQRLSLFGDYQDAMKQDQPWLFHSHIGLYLNIGLLSPMEAIRAAEKAWQEGKAPLSAVEGFIRQILGWREFVRGLYWLKMPNYKHENFLQADRALPEFYWSGKTRMNCISQCVQQTKEHAYAHHIQRLMVLGNFALLSGLSPKEVNDWYLLVYADAIEWVELPNVSGMILFADAGYLASKPYAAGGAYINRMSDYCKHCHYKVKEKTGSNACPFNYLYWRFLDRNRQALKGNPRMALVYKNLERMSENQIGAIRMQADSFLGKLDKGEAV</sequence>
<protein>
    <submittedName>
        <fullName evidence="1">Cryptochrome/photolyase family protein</fullName>
    </submittedName>
</protein>
<dbReference type="SUPFAM" id="SSF48173">
    <property type="entry name" value="Cryptochrome/photolyase FAD-binding domain"/>
    <property type="match status" value="1"/>
</dbReference>
<dbReference type="Gene3D" id="3.40.50.620">
    <property type="entry name" value="HUPs"/>
    <property type="match status" value="1"/>
</dbReference>
<evidence type="ECO:0000313" key="1">
    <source>
        <dbReference type="EMBL" id="OOV86871.1"/>
    </source>
</evidence>
<name>A0A1T1HAJ8_OCELI</name>
<accession>A0A1T1HAJ8</accession>